<sequence>MNQERRSFDVAFKLQVVKMVQEQGLTVTRVCQELKLGETAVRRWLKQVEAEQNGQLGIGKPLTPDQQRIRQLELENRQLRADNELLKKASAFFARELR</sequence>
<dbReference type="Pfam" id="PF01527">
    <property type="entry name" value="HTH_Tnp_1"/>
    <property type="match status" value="1"/>
</dbReference>
<dbReference type="GO" id="GO:0004803">
    <property type="term" value="F:transposase activity"/>
    <property type="evidence" value="ECO:0007669"/>
    <property type="project" value="InterPro"/>
</dbReference>
<proteinExistence type="inferred from homology"/>
<dbReference type="EMBL" id="LUUH01000076">
    <property type="protein sequence ID" value="OAI00584.1"/>
    <property type="molecule type" value="Genomic_DNA"/>
</dbReference>
<dbReference type="Proteomes" id="UP000077763">
    <property type="component" value="Unassembled WGS sequence"/>
</dbReference>
<dbReference type="AlphaFoldDB" id="A0A177M4X1"/>
<dbReference type="GO" id="GO:0006313">
    <property type="term" value="P:DNA transposition"/>
    <property type="evidence" value="ECO:0007669"/>
    <property type="project" value="InterPro"/>
</dbReference>
<evidence type="ECO:0000313" key="3">
    <source>
        <dbReference type="Proteomes" id="UP000077763"/>
    </source>
</evidence>
<comment type="similarity">
    <text evidence="1">Belongs to the transposase 8 family.</text>
</comment>
<protein>
    <submittedName>
        <fullName evidence="2">Transposase</fullName>
    </submittedName>
</protein>
<dbReference type="InterPro" id="IPR002514">
    <property type="entry name" value="Transposase_8"/>
</dbReference>
<dbReference type="PANTHER" id="PTHR33215:SF13">
    <property type="entry name" value="PROTEIN DISTAL ANTENNA"/>
    <property type="match status" value="1"/>
</dbReference>
<dbReference type="InterPro" id="IPR009057">
    <property type="entry name" value="Homeodomain-like_sf"/>
</dbReference>
<gene>
    <name evidence="2" type="ORF">A1353_19260</name>
</gene>
<accession>A0A177M4X1</accession>
<evidence type="ECO:0000256" key="1">
    <source>
        <dbReference type="ARBA" id="ARBA00009964"/>
    </source>
</evidence>
<organism evidence="2 3">
    <name type="scientific">Methylomonas methanica</name>
    <dbReference type="NCBI Taxonomy" id="421"/>
    <lineage>
        <taxon>Bacteria</taxon>
        <taxon>Pseudomonadati</taxon>
        <taxon>Pseudomonadota</taxon>
        <taxon>Gammaproteobacteria</taxon>
        <taxon>Methylococcales</taxon>
        <taxon>Methylococcaceae</taxon>
        <taxon>Methylomonas</taxon>
    </lineage>
</organism>
<reference evidence="3" key="1">
    <citation type="submission" date="2016-03" db="EMBL/GenBank/DDBJ databases">
        <authorList>
            <person name="Heylen K."/>
            <person name="De Vos P."/>
            <person name="Vekeman B."/>
        </authorList>
    </citation>
    <scope>NUCLEOTIDE SEQUENCE [LARGE SCALE GENOMIC DNA]</scope>
    <source>
        <strain evidence="3">R-45371</strain>
    </source>
</reference>
<name>A0A177M4X1_METMH</name>
<dbReference type="GO" id="GO:0003677">
    <property type="term" value="F:DNA binding"/>
    <property type="evidence" value="ECO:0007669"/>
    <property type="project" value="InterPro"/>
</dbReference>
<evidence type="ECO:0000313" key="2">
    <source>
        <dbReference type="EMBL" id="OAI00584.1"/>
    </source>
</evidence>
<dbReference type="SUPFAM" id="SSF46689">
    <property type="entry name" value="Homeodomain-like"/>
    <property type="match status" value="1"/>
</dbReference>
<comment type="caution">
    <text evidence="2">The sequence shown here is derived from an EMBL/GenBank/DDBJ whole genome shotgun (WGS) entry which is preliminary data.</text>
</comment>
<dbReference type="Gene3D" id="1.10.10.60">
    <property type="entry name" value="Homeodomain-like"/>
    <property type="match status" value="1"/>
</dbReference>
<dbReference type="InterPro" id="IPR051839">
    <property type="entry name" value="RD_transcriptional_regulator"/>
</dbReference>
<dbReference type="PANTHER" id="PTHR33215">
    <property type="entry name" value="PROTEIN DISTAL ANTENNA"/>
    <property type="match status" value="1"/>
</dbReference>
<dbReference type="RefSeq" id="WP_064037777.1">
    <property type="nucleotide sequence ID" value="NZ_LUUH01000076.1"/>
</dbReference>